<reference evidence="9 10" key="1">
    <citation type="submission" date="2016-07" db="EMBL/GenBank/DDBJ databases">
        <title>High microdiversification within the ubiquitous acI lineage of Actinobacteria.</title>
        <authorList>
            <person name="Neuenschwander S.M."/>
            <person name="Salcher M."/>
            <person name="Ghai R."/>
            <person name="Pernthaler J."/>
        </authorList>
    </citation>
    <scope>NUCLEOTIDE SEQUENCE [LARGE SCALE GENOMIC DNA]</scope>
    <source>
        <strain evidence="9">MMS-21-148</strain>
    </source>
</reference>
<evidence type="ECO:0000256" key="6">
    <source>
        <dbReference type="ARBA" id="ARBA00023027"/>
    </source>
</evidence>
<dbReference type="SUPFAM" id="SSF51735">
    <property type="entry name" value="NAD(P)-binding Rossmann-fold domains"/>
    <property type="match status" value="1"/>
</dbReference>
<dbReference type="Gene3D" id="3.90.25.10">
    <property type="entry name" value="UDP-galactose 4-epimerase, domain 1"/>
    <property type="match status" value="1"/>
</dbReference>
<evidence type="ECO:0000256" key="2">
    <source>
        <dbReference type="ARBA" id="ARBA00001911"/>
    </source>
</evidence>
<keyword evidence="7" id="KW-0456">Lyase</keyword>
<keyword evidence="6" id="KW-0520">NAD</keyword>
<dbReference type="AlphaFoldDB" id="A0AAC9YR55"/>
<organism evidence="9 10">
    <name type="scientific">Candidatus Planktophila lacus</name>
    <dbReference type="NCBI Taxonomy" id="1884913"/>
    <lineage>
        <taxon>Bacteria</taxon>
        <taxon>Bacillati</taxon>
        <taxon>Actinomycetota</taxon>
        <taxon>Actinomycetes</taxon>
        <taxon>Candidatus Nanopelagicales</taxon>
        <taxon>Candidatus Nanopelagicaceae</taxon>
        <taxon>Candidatus Planktophila</taxon>
    </lineage>
</organism>
<dbReference type="GO" id="GO:0008460">
    <property type="term" value="F:dTDP-glucose 4,6-dehydratase activity"/>
    <property type="evidence" value="ECO:0007669"/>
    <property type="project" value="UniProtKB-EC"/>
</dbReference>
<dbReference type="PANTHER" id="PTHR43000">
    <property type="entry name" value="DTDP-D-GLUCOSE 4,6-DEHYDRATASE-RELATED"/>
    <property type="match status" value="1"/>
</dbReference>
<dbReference type="Gene3D" id="3.40.50.720">
    <property type="entry name" value="NAD(P)-binding Rossmann-like Domain"/>
    <property type="match status" value="1"/>
</dbReference>
<comment type="catalytic activity">
    <reaction evidence="1">
        <text>dTDP-alpha-D-glucose = dTDP-4-dehydro-6-deoxy-alpha-D-glucose + H2O</text>
        <dbReference type="Rhea" id="RHEA:17221"/>
        <dbReference type="ChEBI" id="CHEBI:15377"/>
        <dbReference type="ChEBI" id="CHEBI:57477"/>
        <dbReference type="ChEBI" id="CHEBI:57649"/>
        <dbReference type="EC" id="4.2.1.46"/>
    </reaction>
</comment>
<evidence type="ECO:0000256" key="4">
    <source>
        <dbReference type="ARBA" id="ARBA00011990"/>
    </source>
</evidence>
<evidence type="ECO:0000256" key="7">
    <source>
        <dbReference type="ARBA" id="ARBA00023239"/>
    </source>
</evidence>
<evidence type="ECO:0000256" key="1">
    <source>
        <dbReference type="ARBA" id="ARBA00001539"/>
    </source>
</evidence>
<keyword evidence="10" id="KW-1185">Reference proteome</keyword>
<evidence type="ECO:0000259" key="8">
    <source>
        <dbReference type="Pfam" id="PF16363"/>
    </source>
</evidence>
<evidence type="ECO:0000256" key="5">
    <source>
        <dbReference type="ARBA" id="ARBA00016977"/>
    </source>
</evidence>
<dbReference type="KEGG" id="plan:A1s21148_00330"/>
<feature type="domain" description="NAD(P)-binding" evidence="8">
    <location>
        <begin position="5"/>
        <end position="305"/>
    </location>
</feature>
<dbReference type="CDD" id="cd05246">
    <property type="entry name" value="dTDP_GD_SDR_e"/>
    <property type="match status" value="1"/>
</dbReference>
<protein>
    <recommendedName>
        <fullName evidence="5">dTDP-glucose 4,6-dehydratase</fullName>
        <ecNumber evidence="4">4.2.1.46</ecNumber>
    </recommendedName>
</protein>
<evidence type="ECO:0000256" key="3">
    <source>
        <dbReference type="ARBA" id="ARBA00008178"/>
    </source>
</evidence>
<dbReference type="EMBL" id="CP016769">
    <property type="protein sequence ID" value="ASY10033.1"/>
    <property type="molecule type" value="Genomic_DNA"/>
</dbReference>
<dbReference type="RefSeq" id="WP_095670520.1">
    <property type="nucleotide sequence ID" value="NZ_CP016769.1"/>
</dbReference>
<dbReference type="NCBIfam" id="TIGR01181">
    <property type="entry name" value="dTDP_gluc_dehyt"/>
    <property type="match status" value="1"/>
</dbReference>
<dbReference type="Proteomes" id="UP000217144">
    <property type="component" value="Chromosome"/>
</dbReference>
<gene>
    <name evidence="9" type="ORF">A1s21148_00330</name>
</gene>
<accession>A0AAC9YR55</accession>
<dbReference type="GO" id="GO:0009225">
    <property type="term" value="P:nucleotide-sugar metabolic process"/>
    <property type="evidence" value="ECO:0007669"/>
    <property type="project" value="InterPro"/>
</dbReference>
<name>A0AAC9YR55_9ACTN</name>
<dbReference type="InterPro" id="IPR016040">
    <property type="entry name" value="NAD(P)-bd_dom"/>
</dbReference>
<dbReference type="InterPro" id="IPR036291">
    <property type="entry name" value="NAD(P)-bd_dom_sf"/>
</dbReference>
<comment type="cofactor">
    <cofactor evidence="2">
        <name>NAD(+)</name>
        <dbReference type="ChEBI" id="CHEBI:57540"/>
    </cofactor>
</comment>
<evidence type="ECO:0000313" key="10">
    <source>
        <dbReference type="Proteomes" id="UP000217144"/>
    </source>
</evidence>
<dbReference type="InterPro" id="IPR005888">
    <property type="entry name" value="dTDP_Gluc_deHydtase"/>
</dbReference>
<dbReference type="Pfam" id="PF16363">
    <property type="entry name" value="GDP_Man_Dehyd"/>
    <property type="match status" value="1"/>
</dbReference>
<sequence>MPKIIVTGGAGFIGSRFVALLLENDLPGFEDWDVIVIDALTYAGSYQNIVGFEENKRFKFVHGNILDAPVIDDLIRNSDGIINFAAETHVDRSISSPREFIETNYLGVANILQSIHKYSKRYLQISTDEVYGSVLNGYSVESDSLDPSSPYSASKAAADLLVLSYKKTFNSDVVITRCSNNYGPNQFPEKIIPFFIKLLKEGKQVPVYGNGLNTRDWIHVDDHCKAINLVFHHGKSGEIYNVGDVEHLTNLELVEIILNEFSFGKERIEFVQDRLGHDFRYAINSNKIRSELNWTPVLNIRDEIRRLIKI</sequence>
<comment type="similarity">
    <text evidence="3">Belongs to the NAD(P)-dependent epimerase/dehydratase family. dTDP-glucose dehydratase subfamily.</text>
</comment>
<evidence type="ECO:0000313" key="9">
    <source>
        <dbReference type="EMBL" id="ASY10033.1"/>
    </source>
</evidence>
<dbReference type="EC" id="4.2.1.46" evidence="4"/>
<proteinExistence type="inferred from homology"/>